<evidence type="ECO:0000313" key="1">
    <source>
        <dbReference type="EMBL" id="KZT17954.1"/>
    </source>
</evidence>
<sequence length="268" mass="30351">MSQARAYRLIWETKERRYKSRARADANVALAREAAADAFGYEPPSGKIWRSQHSKDISREARCFLWMTTQDAYMVGEKWLRPTISVEKQDRAMCALCGCLETMAHILCECESPGQGEVWALVKELWRKRNDSWTQPSLGLVLASGAAAFRSANSCLKVGDARLYRILIIESAHLIWKLQCERVIKNEGAQHDPRSIRNRWLALINRRLNLDCLMMDRQKFGGRATPAGCVTATWVGVLRDEENLPPCWVRTGGVLVGMERDRVAQGVG</sequence>
<protein>
    <recommendedName>
        <fullName evidence="3">Reverse transcriptase zinc-binding domain-containing protein</fullName>
    </recommendedName>
</protein>
<dbReference type="InParanoid" id="A0A165M6B3"/>
<name>A0A165M6B3_9AGAM</name>
<dbReference type="EMBL" id="KV425750">
    <property type="protein sequence ID" value="KZT17954.1"/>
    <property type="molecule type" value="Genomic_DNA"/>
</dbReference>
<evidence type="ECO:0000313" key="2">
    <source>
        <dbReference type="Proteomes" id="UP000076761"/>
    </source>
</evidence>
<gene>
    <name evidence="1" type="ORF">NEOLEDRAFT_1184773</name>
</gene>
<dbReference type="AlphaFoldDB" id="A0A165M6B3"/>
<dbReference type="Proteomes" id="UP000076761">
    <property type="component" value="Unassembled WGS sequence"/>
</dbReference>
<evidence type="ECO:0008006" key="3">
    <source>
        <dbReference type="Google" id="ProtNLM"/>
    </source>
</evidence>
<proteinExistence type="predicted"/>
<keyword evidence="2" id="KW-1185">Reference proteome</keyword>
<reference evidence="1 2" key="1">
    <citation type="journal article" date="2016" name="Mol. Biol. Evol.">
        <title>Comparative Genomics of Early-Diverging Mushroom-Forming Fungi Provides Insights into the Origins of Lignocellulose Decay Capabilities.</title>
        <authorList>
            <person name="Nagy L.G."/>
            <person name="Riley R."/>
            <person name="Tritt A."/>
            <person name="Adam C."/>
            <person name="Daum C."/>
            <person name="Floudas D."/>
            <person name="Sun H."/>
            <person name="Yadav J.S."/>
            <person name="Pangilinan J."/>
            <person name="Larsson K.H."/>
            <person name="Matsuura K."/>
            <person name="Barry K."/>
            <person name="Labutti K."/>
            <person name="Kuo R."/>
            <person name="Ohm R.A."/>
            <person name="Bhattacharya S.S."/>
            <person name="Shirouzu T."/>
            <person name="Yoshinaga Y."/>
            <person name="Martin F.M."/>
            <person name="Grigoriev I.V."/>
            <person name="Hibbett D.S."/>
        </authorList>
    </citation>
    <scope>NUCLEOTIDE SEQUENCE [LARGE SCALE GENOMIC DNA]</scope>
    <source>
        <strain evidence="1 2">HHB14362 ss-1</strain>
    </source>
</reference>
<dbReference type="OrthoDB" id="2976650at2759"/>
<accession>A0A165M6B3</accession>
<organism evidence="1 2">
    <name type="scientific">Neolentinus lepideus HHB14362 ss-1</name>
    <dbReference type="NCBI Taxonomy" id="1314782"/>
    <lineage>
        <taxon>Eukaryota</taxon>
        <taxon>Fungi</taxon>
        <taxon>Dikarya</taxon>
        <taxon>Basidiomycota</taxon>
        <taxon>Agaricomycotina</taxon>
        <taxon>Agaricomycetes</taxon>
        <taxon>Gloeophyllales</taxon>
        <taxon>Gloeophyllaceae</taxon>
        <taxon>Neolentinus</taxon>
    </lineage>
</organism>